<evidence type="ECO:0000259" key="2">
    <source>
        <dbReference type="Pfam" id="PF07969"/>
    </source>
</evidence>
<feature type="domain" description="Amidohydrolase 3" evidence="2">
    <location>
        <begin position="413"/>
        <end position="502"/>
    </location>
</feature>
<gene>
    <name evidence="3" type="ORF">ACFOKA_02055</name>
</gene>
<dbReference type="EMBL" id="JBHRSL010000002">
    <property type="protein sequence ID" value="MFC3050680.1"/>
    <property type="molecule type" value="Genomic_DNA"/>
</dbReference>
<keyword evidence="1" id="KW-0732">Signal</keyword>
<feature type="chain" id="PRO_5046751871" evidence="1">
    <location>
        <begin position="33"/>
        <end position="524"/>
    </location>
</feature>
<dbReference type="PANTHER" id="PTHR11647:SF1">
    <property type="entry name" value="COLLAPSIN RESPONSE MEDIATOR PROTEIN"/>
    <property type="match status" value="1"/>
</dbReference>
<organism evidence="3 4">
    <name type="scientific">Kordiimonas pumila</name>
    <dbReference type="NCBI Taxonomy" id="2161677"/>
    <lineage>
        <taxon>Bacteria</taxon>
        <taxon>Pseudomonadati</taxon>
        <taxon>Pseudomonadota</taxon>
        <taxon>Alphaproteobacteria</taxon>
        <taxon>Kordiimonadales</taxon>
        <taxon>Kordiimonadaceae</taxon>
        <taxon>Kordiimonas</taxon>
    </lineage>
</organism>
<dbReference type="InterPro" id="IPR023100">
    <property type="entry name" value="D-aminoacylase_insert_dom_sf"/>
</dbReference>
<evidence type="ECO:0000256" key="1">
    <source>
        <dbReference type="SAM" id="SignalP"/>
    </source>
</evidence>
<dbReference type="InterPro" id="IPR032466">
    <property type="entry name" value="Metal_Hydrolase"/>
</dbReference>
<comment type="caution">
    <text evidence="3">The sequence shown here is derived from an EMBL/GenBank/DDBJ whole genome shotgun (WGS) entry which is preliminary data.</text>
</comment>
<dbReference type="RefSeq" id="WP_194212801.1">
    <property type="nucleotide sequence ID" value="NZ_CP061205.1"/>
</dbReference>
<dbReference type="InterPro" id="IPR050378">
    <property type="entry name" value="Metallo-dep_Hydrolases_sf"/>
</dbReference>
<dbReference type="InterPro" id="IPR013108">
    <property type="entry name" value="Amidohydro_3"/>
</dbReference>
<reference evidence="4" key="1">
    <citation type="journal article" date="2019" name="Int. J. Syst. Evol. Microbiol.">
        <title>The Global Catalogue of Microorganisms (GCM) 10K type strain sequencing project: providing services to taxonomists for standard genome sequencing and annotation.</title>
        <authorList>
            <consortium name="The Broad Institute Genomics Platform"/>
            <consortium name="The Broad Institute Genome Sequencing Center for Infectious Disease"/>
            <person name="Wu L."/>
            <person name="Ma J."/>
        </authorList>
    </citation>
    <scope>NUCLEOTIDE SEQUENCE [LARGE SCALE GENOMIC DNA]</scope>
    <source>
        <strain evidence="4">KCTC 62164</strain>
    </source>
</reference>
<dbReference type="SUPFAM" id="SSF51556">
    <property type="entry name" value="Metallo-dependent hydrolases"/>
    <property type="match status" value="1"/>
</dbReference>
<dbReference type="InterPro" id="IPR011059">
    <property type="entry name" value="Metal-dep_hydrolase_composite"/>
</dbReference>
<accession>A0ABV7D1A9</accession>
<feature type="signal peptide" evidence="1">
    <location>
        <begin position="1"/>
        <end position="32"/>
    </location>
</feature>
<dbReference type="SUPFAM" id="SSF51338">
    <property type="entry name" value="Composite domain of metallo-dependent hydrolases"/>
    <property type="match status" value="1"/>
</dbReference>
<dbReference type="Gene3D" id="3.30.1490.130">
    <property type="entry name" value="D-aminoacylase. Domain 3"/>
    <property type="match status" value="1"/>
</dbReference>
<evidence type="ECO:0000313" key="3">
    <source>
        <dbReference type="EMBL" id="MFC3050680.1"/>
    </source>
</evidence>
<dbReference type="Proteomes" id="UP001595444">
    <property type="component" value="Unassembled WGS sequence"/>
</dbReference>
<dbReference type="Pfam" id="PF07969">
    <property type="entry name" value="Amidohydro_3"/>
    <property type="match status" value="1"/>
</dbReference>
<dbReference type="Gene3D" id="3.20.20.140">
    <property type="entry name" value="Metal-dependent hydrolases"/>
    <property type="match status" value="1"/>
</dbReference>
<dbReference type="CDD" id="cd01297">
    <property type="entry name" value="D-aminoacylase"/>
    <property type="match status" value="1"/>
</dbReference>
<sequence>MYKKLSFRDLPIKTLFSRLGLGAFFLISACSASPENDTWLISNIVLVDGTGADAHKASVRISGAKIVSVGNLTAGTKEKVLNGNGLVLAPGFIDSHSHHDRGMFETPSMIAVTNQGVTTIIVGQDGFSQIPLSKFYNSLENNPVAVNVGSYTGHNSLRSAVMPATDIRRPATPDEVHDMVSMLETDIKNGSFGLSSGLGYETGVFSDRAELLSLAKANAAMGGRYISHIRNENTDMADAINEVIEIGRETHGPVQVSHIKVGTKKLWGTANDYIRLLDSARAEGIDITADIYPYTYWQTTMRILFPNKNYTDPEPISMHFKETLSPSGVIVQRFMPDPTLEGLTIADIAHTKGTDPVTTYMNLMGQVLAYEKSNPDAEHVESIIGTSMSEDDVESFLKWAHSNICSDGLDGGHPRGYGTFTRVLGHYVREKKSLSLESAIHKMSGMTAEHLGLEKRGLIKPGYAADLVLLNPTTVADMATVLEPKALSKGIENVWVNGTLVYKNGKSTGASPGQIIKPSPVSVP</sequence>
<dbReference type="PANTHER" id="PTHR11647">
    <property type="entry name" value="HYDRANTOINASE/DIHYDROPYRIMIDINASE FAMILY MEMBER"/>
    <property type="match status" value="1"/>
</dbReference>
<name>A0ABV7D1A9_9PROT</name>
<dbReference type="PROSITE" id="PS51257">
    <property type="entry name" value="PROKAR_LIPOPROTEIN"/>
    <property type="match status" value="1"/>
</dbReference>
<keyword evidence="4" id="KW-1185">Reference proteome</keyword>
<protein>
    <submittedName>
        <fullName evidence="3">Amidohydrolase family protein</fullName>
    </submittedName>
</protein>
<proteinExistence type="predicted"/>
<dbReference type="Gene3D" id="2.30.40.10">
    <property type="entry name" value="Urease, subunit C, domain 1"/>
    <property type="match status" value="1"/>
</dbReference>
<evidence type="ECO:0000313" key="4">
    <source>
        <dbReference type="Proteomes" id="UP001595444"/>
    </source>
</evidence>